<evidence type="ECO:0000256" key="5">
    <source>
        <dbReference type="ARBA" id="ARBA00023136"/>
    </source>
</evidence>
<evidence type="ECO:0000313" key="8">
    <source>
        <dbReference type="EMBL" id="MCG7320316.1"/>
    </source>
</evidence>
<accession>A0ABS9PXF5</accession>
<dbReference type="EMBL" id="JAKRCV010000001">
    <property type="protein sequence ID" value="MCG7320316.1"/>
    <property type="molecule type" value="Genomic_DNA"/>
</dbReference>
<dbReference type="SUPFAM" id="SSF140478">
    <property type="entry name" value="LemA-like"/>
    <property type="match status" value="1"/>
</dbReference>
<feature type="compositionally biased region" description="Polar residues" evidence="6">
    <location>
        <begin position="180"/>
        <end position="195"/>
    </location>
</feature>
<evidence type="ECO:0000256" key="1">
    <source>
        <dbReference type="ARBA" id="ARBA00004167"/>
    </source>
</evidence>
<reference evidence="8 9" key="1">
    <citation type="submission" date="2022-02" db="EMBL/GenBank/DDBJ databases">
        <title>Uncovering new skin microbiome diversity through culturing and metagenomics.</title>
        <authorList>
            <person name="Conlan S."/>
            <person name="Deming C."/>
            <person name="Nisc Comparative Sequencing Program N."/>
            <person name="Segre J.A."/>
        </authorList>
    </citation>
    <scope>NUCLEOTIDE SEQUENCE [LARGE SCALE GENOMIC DNA]</scope>
    <source>
        <strain evidence="8 9">ACRQZ</strain>
    </source>
</reference>
<feature type="region of interest" description="Disordered" evidence="6">
    <location>
        <begin position="180"/>
        <end position="285"/>
    </location>
</feature>
<dbReference type="Gene3D" id="1.20.1440.20">
    <property type="entry name" value="LemA-like domain"/>
    <property type="match status" value="1"/>
</dbReference>
<protein>
    <submittedName>
        <fullName evidence="8">LemA family protein</fullName>
    </submittedName>
</protein>
<dbReference type="PANTHER" id="PTHR34478">
    <property type="entry name" value="PROTEIN LEMA"/>
    <property type="match status" value="1"/>
</dbReference>
<dbReference type="Proteomes" id="UP001521931">
    <property type="component" value="Unassembled WGS sequence"/>
</dbReference>
<feature type="compositionally biased region" description="Polar residues" evidence="6">
    <location>
        <begin position="275"/>
        <end position="285"/>
    </location>
</feature>
<comment type="subcellular location">
    <subcellularLocation>
        <location evidence="1">Membrane</location>
        <topology evidence="1">Single-pass membrane protein</topology>
    </subcellularLocation>
</comment>
<name>A0ABS9PXF5_9MICO</name>
<dbReference type="PANTHER" id="PTHR34478:SF1">
    <property type="entry name" value="PROTEIN LEMA"/>
    <property type="match status" value="1"/>
</dbReference>
<dbReference type="InterPro" id="IPR023353">
    <property type="entry name" value="LemA-like_dom_sf"/>
</dbReference>
<keyword evidence="5 7" id="KW-0472">Membrane</keyword>
<evidence type="ECO:0000313" key="9">
    <source>
        <dbReference type="Proteomes" id="UP001521931"/>
    </source>
</evidence>
<evidence type="ECO:0000256" key="6">
    <source>
        <dbReference type="SAM" id="MobiDB-lite"/>
    </source>
</evidence>
<evidence type="ECO:0000256" key="3">
    <source>
        <dbReference type="ARBA" id="ARBA00022692"/>
    </source>
</evidence>
<dbReference type="InterPro" id="IPR007156">
    <property type="entry name" value="MamQ_LemA"/>
</dbReference>
<comment type="caution">
    <text evidence="8">The sequence shown here is derived from an EMBL/GenBank/DDBJ whole genome shotgun (WGS) entry which is preliminary data.</text>
</comment>
<sequence>MTPVLITLIVLLVIIALIVMWLVGMHNSLIGLRNRTQESWRQIDVELKRRHDLIPNLVETVKGFATHERGTLDDVMRARSAAVSAGGSPAETAAAEQQLTGAVGRLMAVAEAYPQLQANSNFLALQQELASTEDRIASGRRYYNATVRELNTKVESFPSNMIAKQFGIHQEQYFEAEAQARSTPQVNFDTNSPRTYESAPEPQHGGPSQGATPAAPAQPAGPAQTPGLGQPGTAEGAHAPAGGLPAGAADNAQGAGRQGGVPDTNPHQEGGALSWPSTQPDKPQQ</sequence>
<feature type="transmembrane region" description="Helical" evidence="7">
    <location>
        <begin position="6"/>
        <end position="25"/>
    </location>
</feature>
<evidence type="ECO:0000256" key="7">
    <source>
        <dbReference type="SAM" id="Phobius"/>
    </source>
</evidence>
<organism evidence="8 9">
    <name type="scientific">Arsenicicoccus bolidensis</name>
    <dbReference type="NCBI Taxonomy" id="229480"/>
    <lineage>
        <taxon>Bacteria</taxon>
        <taxon>Bacillati</taxon>
        <taxon>Actinomycetota</taxon>
        <taxon>Actinomycetes</taxon>
        <taxon>Micrococcales</taxon>
        <taxon>Intrasporangiaceae</taxon>
        <taxon>Arsenicicoccus</taxon>
    </lineage>
</organism>
<comment type="similarity">
    <text evidence="2">Belongs to the LemA family.</text>
</comment>
<keyword evidence="4 7" id="KW-1133">Transmembrane helix</keyword>
<keyword evidence="9" id="KW-1185">Reference proteome</keyword>
<keyword evidence="3 7" id="KW-0812">Transmembrane</keyword>
<feature type="compositionally biased region" description="Low complexity" evidence="6">
    <location>
        <begin position="205"/>
        <end position="252"/>
    </location>
</feature>
<evidence type="ECO:0000256" key="2">
    <source>
        <dbReference type="ARBA" id="ARBA00008854"/>
    </source>
</evidence>
<gene>
    <name evidence="8" type="ORF">MHL29_00160</name>
</gene>
<dbReference type="Pfam" id="PF04011">
    <property type="entry name" value="LemA"/>
    <property type="match status" value="1"/>
</dbReference>
<evidence type="ECO:0000256" key="4">
    <source>
        <dbReference type="ARBA" id="ARBA00022989"/>
    </source>
</evidence>
<dbReference type="RefSeq" id="WP_239261271.1">
    <property type="nucleotide sequence ID" value="NZ_JAKRCV010000001.1"/>
</dbReference>
<proteinExistence type="inferred from homology"/>